<dbReference type="EMBL" id="JAQGDS010000002">
    <property type="protein sequence ID" value="KAJ6263534.1"/>
    <property type="molecule type" value="Genomic_DNA"/>
</dbReference>
<name>A0AAD6J2W6_DREDA</name>
<evidence type="ECO:0000256" key="1">
    <source>
        <dbReference type="SAM" id="SignalP"/>
    </source>
</evidence>
<evidence type="ECO:0000313" key="2">
    <source>
        <dbReference type="EMBL" id="KAJ6263534.1"/>
    </source>
</evidence>
<proteinExistence type="predicted"/>
<dbReference type="SUPFAM" id="SSF103247">
    <property type="entry name" value="TT1751-like"/>
    <property type="match status" value="1"/>
</dbReference>
<feature type="chain" id="PRO_5042129016" evidence="1">
    <location>
        <begin position="26"/>
        <end position="215"/>
    </location>
</feature>
<organism evidence="2 3">
    <name type="scientific">Drechslerella dactyloides</name>
    <name type="common">Nematode-trapping fungus</name>
    <name type="synonym">Arthrobotrys dactyloides</name>
    <dbReference type="NCBI Taxonomy" id="74499"/>
    <lineage>
        <taxon>Eukaryota</taxon>
        <taxon>Fungi</taxon>
        <taxon>Dikarya</taxon>
        <taxon>Ascomycota</taxon>
        <taxon>Pezizomycotina</taxon>
        <taxon>Orbiliomycetes</taxon>
        <taxon>Orbiliales</taxon>
        <taxon>Orbiliaceae</taxon>
        <taxon>Drechslerella</taxon>
    </lineage>
</organism>
<sequence length="215" mass="23321">MKASIAAMIFAAMVALASMMRAGEATGTSTSSVPRPSALLPPGSITKRVYAVERLEVHTPRNVTIVKARLAQQLGNITQTSILGATATSQASYTAAVDDNKGPAGYIWFLSIFHGRWFRLWGFADPRAYVPKEMTQYTIGNPLVLLTFARFTIDAFLNAPIRILVYDTVEGGTTIVWDRPCTQLVLPGAPAAAYTTCRLLDDQISMLVQFIAYGA</sequence>
<reference evidence="2" key="1">
    <citation type="submission" date="2023-01" db="EMBL/GenBank/DDBJ databases">
        <title>The chitinases involved in constricting ring structure development in the nematode-trapping fungus Drechslerella dactyloides.</title>
        <authorList>
            <person name="Wang R."/>
            <person name="Zhang L."/>
            <person name="Tang P."/>
            <person name="Li S."/>
            <person name="Liang L."/>
        </authorList>
    </citation>
    <scope>NUCLEOTIDE SEQUENCE</scope>
    <source>
        <strain evidence="2">YMF1.00031</strain>
    </source>
</reference>
<gene>
    <name evidence="2" type="ORF">Dda_2098</name>
</gene>
<dbReference type="InterPro" id="IPR035923">
    <property type="entry name" value="TT1751-like_sf"/>
</dbReference>
<accession>A0AAD6J2W6</accession>
<comment type="caution">
    <text evidence="2">The sequence shown here is derived from an EMBL/GenBank/DDBJ whole genome shotgun (WGS) entry which is preliminary data.</text>
</comment>
<protein>
    <submittedName>
        <fullName evidence="2">Uncharacterized protein</fullName>
    </submittedName>
</protein>
<keyword evidence="1" id="KW-0732">Signal</keyword>
<feature type="signal peptide" evidence="1">
    <location>
        <begin position="1"/>
        <end position="25"/>
    </location>
</feature>
<evidence type="ECO:0000313" key="3">
    <source>
        <dbReference type="Proteomes" id="UP001221413"/>
    </source>
</evidence>
<dbReference type="AlphaFoldDB" id="A0AAD6J2W6"/>
<dbReference type="Proteomes" id="UP001221413">
    <property type="component" value="Unassembled WGS sequence"/>
</dbReference>
<keyword evidence="3" id="KW-1185">Reference proteome</keyword>